<feature type="binding site" evidence="2">
    <location>
        <position position="137"/>
    </location>
    <ligand>
        <name>Mn(2+)</name>
        <dbReference type="ChEBI" id="CHEBI:29035"/>
        <label>2</label>
    </ligand>
</feature>
<dbReference type="SUPFAM" id="SSF53187">
    <property type="entry name" value="Zn-dependent exopeptidases"/>
    <property type="match status" value="1"/>
</dbReference>
<dbReference type="GO" id="GO:0050118">
    <property type="term" value="F:N-acetyldiaminopimelate deacetylase activity"/>
    <property type="evidence" value="ECO:0007669"/>
    <property type="project" value="UniProtKB-ARBA"/>
</dbReference>
<comment type="cofactor">
    <cofactor evidence="2">
        <name>Mn(2+)</name>
        <dbReference type="ChEBI" id="CHEBI:29035"/>
    </cofactor>
    <text evidence="2">The Mn(2+) ion enhances activity.</text>
</comment>
<dbReference type="RefSeq" id="WP_189990335.1">
    <property type="nucleotide sequence ID" value="NZ_BMZS01000005.1"/>
</dbReference>
<evidence type="ECO:0000256" key="1">
    <source>
        <dbReference type="ARBA" id="ARBA00022801"/>
    </source>
</evidence>
<keyword evidence="2" id="KW-0464">Manganese</keyword>
<dbReference type="PANTHER" id="PTHR11014:SF63">
    <property type="entry name" value="METALLOPEPTIDASE, PUTATIVE (AFU_ORTHOLOGUE AFUA_6G09600)-RELATED"/>
    <property type="match status" value="1"/>
</dbReference>
<dbReference type="CDD" id="cd05666">
    <property type="entry name" value="M20_Acy1-like"/>
    <property type="match status" value="1"/>
</dbReference>
<dbReference type="EMBL" id="BMZS01000005">
    <property type="protein sequence ID" value="GHD51876.1"/>
    <property type="molecule type" value="Genomic_DNA"/>
</dbReference>
<dbReference type="NCBIfam" id="TIGR01891">
    <property type="entry name" value="amidohydrolases"/>
    <property type="match status" value="1"/>
</dbReference>
<proteinExistence type="predicted"/>
<feature type="domain" description="Peptidase M20 dimerisation" evidence="3">
    <location>
        <begin position="186"/>
        <end position="278"/>
    </location>
</feature>
<feature type="binding site" evidence="2">
    <location>
        <position position="163"/>
    </location>
    <ligand>
        <name>Mn(2+)</name>
        <dbReference type="ChEBI" id="CHEBI:29035"/>
        <label>2</label>
    </ligand>
</feature>
<dbReference type="Gene3D" id="3.40.630.10">
    <property type="entry name" value="Zn peptidases"/>
    <property type="match status" value="1"/>
</dbReference>
<evidence type="ECO:0000259" key="3">
    <source>
        <dbReference type="Pfam" id="PF07687"/>
    </source>
</evidence>
<keyword evidence="2" id="KW-0479">Metal-binding</keyword>
<dbReference type="Gene3D" id="3.30.70.360">
    <property type="match status" value="1"/>
</dbReference>
<reference evidence="4" key="2">
    <citation type="submission" date="2020-09" db="EMBL/GenBank/DDBJ databases">
        <authorList>
            <person name="Sun Q."/>
            <person name="Kim S."/>
        </authorList>
    </citation>
    <scope>NUCLEOTIDE SEQUENCE</scope>
    <source>
        <strain evidence="4">KCTC 42651</strain>
    </source>
</reference>
<accession>A0A918XTD9</accession>
<keyword evidence="5" id="KW-1185">Reference proteome</keyword>
<dbReference type="SUPFAM" id="SSF55031">
    <property type="entry name" value="Bacterial exopeptidase dimerisation domain"/>
    <property type="match status" value="1"/>
</dbReference>
<dbReference type="Proteomes" id="UP000630353">
    <property type="component" value="Unassembled WGS sequence"/>
</dbReference>
<dbReference type="GO" id="GO:0046872">
    <property type="term" value="F:metal ion binding"/>
    <property type="evidence" value="ECO:0007669"/>
    <property type="project" value="UniProtKB-KW"/>
</dbReference>
<dbReference type="PIRSF" id="PIRSF005962">
    <property type="entry name" value="Pept_M20D_amidohydro"/>
    <property type="match status" value="1"/>
</dbReference>
<dbReference type="Pfam" id="PF07687">
    <property type="entry name" value="M20_dimer"/>
    <property type="match status" value="1"/>
</dbReference>
<dbReference type="Pfam" id="PF01546">
    <property type="entry name" value="Peptidase_M20"/>
    <property type="match status" value="1"/>
</dbReference>
<dbReference type="FunFam" id="3.30.70.360:FF:000001">
    <property type="entry name" value="N-acetyldiaminopimelate deacetylase"/>
    <property type="match status" value="1"/>
</dbReference>
<organism evidence="4 5">
    <name type="scientific">Thalassobaculum fulvum</name>
    <dbReference type="NCBI Taxonomy" id="1633335"/>
    <lineage>
        <taxon>Bacteria</taxon>
        <taxon>Pseudomonadati</taxon>
        <taxon>Pseudomonadota</taxon>
        <taxon>Alphaproteobacteria</taxon>
        <taxon>Rhodospirillales</taxon>
        <taxon>Thalassobaculaceae</taxon>
        <taxon>Thalassobaculum</taxon>
    </lineage>
</organism>
<dbReference type="PANTHER" id="PTHR11014">
    <property type="entry name" value="PEPTIDASE M20 FAMILY MEMBER"/>
    <property type="match status" value="1"/>
</dbReference>
<dbReference type="InterPro" id="IPR036264">
    <property type="entry name" value="Bact_exopeptidase_dim_dom"/>
</dbReference>
<gene>
    <name evidence="4" type="ORF">GCM10017083_26790</name>
</gene>
<dbReference type="AlphaFoldDB" id="A0A918XTD9"/>
<evidence type="ECO:0000313" key="5">
    <source>
        <dbReference type="Proteomes" id="UP000630353"/>
    </source>
</evidence>
<dbReference type="InterPro" id="IPR017439">
    <property type="entry name" value="Amidohydrolase"/>
</dbReference>
<keyword evidence="1 4" id="KW-0378">Hydrolase</keyword>
<dbReference type="InterPro" id="IPR011650">
    <property type="entry name" value="Peptidase_M20_dimer"/>
</dbReference>
<comment type="caution">
    <text evidence="4">The sequence shown here is derived from an EMBL/GenBank/DDBJ whole genome shotgun (WGS) entry which is preliminary data.</text>
</comment>
<feature type="binding site" evidence="2">
    <location>
        <position position="104"/>
    </location>
    <ligand>
        <name>Mn(2+)</name>
        <dbReference type="ChEBI" id="CHEBI:29035"/>
        <label>2</label>
    </ligand>
</feature>
<dbReference type="InterPro" id="IPR002933">
    <property type="entry name" value="Peptidase_M20"/>
</dbReference>
<dbReference type="GO" id="GO:0019877">
    <property type="term" value="P:diaminopimelate biosynthetic process"/>
    <property type="evidence" value="ECO:0007669"/>
    <property type="project" value="UniProtKB-ARBA"/>
</dbReference>
<name>A0A918XTD9_9PROT</name>
<feature type="binding site" evidence="2">
    <location>
        <position position="102"/>
    </location>
    <ligand>
        <name>Mn(2+)</name>
        <dbReference type="ChEBI" id="CHEBI:29035"/>
        <label>2</label>
    </ligand>
</feature>
<evidence type="ECO:0000313" key="4">
    <source>
        <dbReference type="EMBL" id="GHD51876.1"/>
    </source>
</evidence>
<sequence>MPINNRIADFHDEMTEWRRDFHAHPEIGLEEFRTSAIVAEKLESWGIEVHRGIGETGVVGVLRGTGSGTGTVGLRADMDALPMQEESDVPYRSTIENRMHACGHDGHTTMLLGAAKYLAETRNFDGTVHFIFQPAEEGRGGAKKMVEDGLFERFPCDSVFGIHNAPHLPAGTMAFRGGPILASADRATMTVHGKGAHAARPHDGVDPIAVGVQLYQAVQTVVSRNVDPLKSVVMSITQFHAGTANNVIPASAQLIASIRTFDAEVQDLVEKRLQEICDGVGRMYGARVELEYLRGVPPTVNAVDEADFAAGIGDQIVGGDKVDREPELAMGSEDFSIMLAKRPGAFVWLGGGAPGKDYGLHHPKYDFNDEVLPVGASFFAKVVESKLPRQ</sequence>
<evidence type="ECO:0000256" key="2">
    <source>
        <dbReference type="PIRSR" id="PIRSR005962-1"/>
    </source>
</evidence>
<reference evidence="4" key="1">
    <citation type="journal article" date="2014" name="Int. J. Syst. Evol. Microbiol.">
        <title>Complete genome sequence of Corynebacterium casei LMG S-19264T (=DSM 44701T), isolated from a smear-ripened cheese.</title>
        <authorList>
            <consortium name="US DOE Joint Genome Institute (JGI-PGF)"/>
            <person name="Walter F."/>
            <person name="Albersmeier A."/>
            <person name="Kalinowski J."/>
            <person name="Ruckert C."/>
        </authorList>
    </citation>
    <scope>NUCLEOTIDE SEQUENCE</scope>
    <source>
        <strain evidence="4">KCTC 42651</strain>
    </source>
</reference>
<feature type="binding site" evidence="2">
    <location>
        <position position="361"/>
    </location>
    <ligand>
        <name>Mn(2+)</name>
        <dbReference type="ChEBI" id="CHEBI:29035"/>
        <label>2</label>
    </ligand>
</feature>
<protein>
    <submittedName>
        <fullName evidence="4">Hydrolase</fullName>
    </submittedName>
</protein>